<evidence type="ECO:0000313" key="1">
    <source>
        <dbReference type="EMBL" id="VDN59689.1"/>
    </source>
</evidence>
<evidence type="ECO:0000313" key="2">
    <source>
        <dbReference type="Proteomes" id="UP000038040"/>
    </source>
</evidence>
<evidence type="ECO:0000313" key="4">
    <source>
        <dbReference type="WBParaSite" id="DME_0000655101-mRNA-1"/>
    </source>
</evidence>
<name>A0A0N4UGD6_DRAME</name>
<dbReference type="EMBL" id="UYYG01001187">
    <property type="protein sequence ID" value="VDN59689.1"/>
    <property type="molecule type" value="Genomic_DNA"/>
</dbReference>
<organism evidence="2 4">
    <name type="scientific">Dracunculus medinensis</name>
    <name type="common">Guinea worm</name>
    <dbReference type="NCBI Taxonomy" id="318479"/>
    <lineage>
        <taxon>Eukaryota</taxon>
        <taxon>Metazoa</taxon>
        <taxon>Ecdysozoa</taxon>
        <taxon>Nematoda</taxon>
        <taxon>Chromadorea</taxon>
        <taxon>Rhabditida</taxon>
        <taxon>Spirurina</taxon>
        <taxon>Dracunculoidea</taxon>
        <taxon>Dracunculidae</taxon>
        <taxon>Dracunculus</taxon>
    </lineage>
</organism>
<accession>A0A0N4UGD6</accession>
<protein>
    <submittedName>
        <fullName evidence="4">DDE Tnp4 domain-containing protein</fullName>
    </submittedName>
</protein>
<reference evidence="1 3" key="2">
    <citation type="submission" date="2018-11" db="EMBL/GenBank/DDBJ databases">
        <authorList>
            <consortium name="Pathogen Informatics"/>
        </authorList>
    </citation>
    <scope>NUCLEOTIDE SEQUENCE [LARGE SCALE GENOMIC DNA]</scope>
</reference>
<evidence type="ECO:0000313" key="3">
    <source>
        <dbReference type="Proteomes" id="UP000274756"/>
    </source>
</evidence>
<dbReference type="Proteomes" id="UP000038040">
    <property type="component" value="Unplaced"/>
</dbReference>
<dbReference type="Proteomes" id="UP000274756">
    <property type="component" value="Unassembled WGS sequence"/>
</dbReference>
<dbReference type="AlphaFoldDB" id="A0A0N4UGD6"/>
<sequence>MQTMCNIIGPKTPFDSRQRPYKNYQLSGDRRYHSHFIFLVGLLSSEDGNRAHKFETNSKQIQTIRGRNRISRYVARGIPIALCDLKGTPFSVL</sequence>
<proteinExistence type="predicted"/>
<gene>
    <name evidence="1" type="ORF">DME_LOCUS9662</name>
</gene>
<keyword evidence="3" id="KW-1185">Reference proteome</keyword>
<dbReference type="WBParaSite" id="DME_0000655101-mRNA-1">
    <property type="protein sequence ID" value="DME_0000655101-mRNA-1"/>
    <property type="gene ID" value="DME_0000655101"/>
</dbReference>
<reference evidence="4" key="1">
    <citation type="submission" date="2017-02" db="UniProtKB">
        <authorList>
            <consortium name="WormBaseParasite"/>
        </authorList>
    </citation>
    <scope>IDENTIFICATION</scope>
</reference>